<protein>
    <submittedName>
        <fullName evidence="3">Uncharacterized protein</fullName>
    </submittedName>
</protein>
<comment type="caution">
    <text evidence="3">The sequence shown here is derived from an EMBL/GenBank/DDBJ whole genome shotgun (WGS) entry which is preliminary data.</text>
</comment>
<evidence type="ECO:0000313" key="4">
    <source>
        <dbReference type="Proteomes" id="UP000800039"/>
    </source>
</evidence>
<keyword evidence="4" id="KW-1185">Reference proteome</keyword>
<feature type="non-terminal residue" evidence="3">
    <location>
        <position position="403"/>
    </location>
</feature>
<keyword evidence="2" id="KW-0812">Transmembrane</keyword>
<sequence>MAPTTSTSTASGTPTALPLNPEPTLPSGFAGEEFSNNLFSDLAPLLTLFGEQVTKQFLTMSLGWADNILLAVGPLGVITAIVSTIRVGRVRFLKALIGRAREDQATAEMELLSSTSTKVSELWNGNEVVRQLGHAPTIELVVHRGKGGRNDEIQVGNLSMACNSGWLEQVGTGEWSTRFASGISELPSQSPNITLNIDKSSPSHREVWSFAILGVALQAVALVITAIMTYHWKKKKGNSTVQSYAYPVFLAGSCALFIGMALCSRIIETTTTEHVFRPSKPAAVKTIFRLQMACTIGDQRYSPFVILNSEGNKSIRTSRFAGESSPPNVHNKANTVLAVLLSLSGFICQFVGLRGLHWSATIIQLGATAVMTAVRSYVRRGLSRKPKAIALGSSDPDWIALTI</sequence>
<dbReference type="Proteomes" id="UP000800039">
    <property type="component" value="Unassembled WGS sequence"/>
</dbReference>
<feature type="transmembrane region" description="Helical" evidence="2">
    <location>
        <begin position="333"/>
        <end position="352"/>
    </location>
</feature>
<gene>
    <name evidence="3" type="ORF">K460DRAFT_326679</name>
</gene>
<dbReference type="EMBL" id="ML976614">
    <property type="protein sequence ID" value="KAF1850126.1"/>
    <property type="molecule type" value="Genomic_DNA"/>
</dbReference>
<feature type="transmembrane region" description="Helical" evidence="2">
    <location>
        <begin position="207"/>
        <end position="232"/>
    </location>
</feature>
<accession>A0A9P4GRM2</accession>
<reference evidence="3" key="1">
    <citation type="submission" date="2020-01" db="EMBL/GenBank/DDBJ databases">
        <authorList>
            <consortium name="DOE Joint Genome Institute"/>
            <person name="Haridas S."/>
            <person name="Albert R."/>
            <person name="Binder M."/>
            <person name="Bloem J."/>
            <person name="Labutti K."/>
            <person name="Salamov A."/>
            <person name="Andreopoulos B."/>
            <person name="Baker S.E."/>
            <person name="Barry K."/>
            <person name="Bills G."/>
            <person name="Bluhm B.H."/>
            <person name="Cannon C."/>
            <person name="Castanera R."/>
            <person name="Culley D.E."/>
            <person name="Daum C."/>
            <person name="Ezra D."/>
            <person name="Gonzalez J.B."/>
            <person name="Henrissat B."/>
            <person name="Kuo A."/>
            <person name="Liang C."/>
            <person name="Lipzen A."/>
            <person name="Lutzoni F."/>
            <person name="Magnuson J."/>
            <person name="Mondo S."/>
            <person name="Nolan M."/>
            <person name="Ohm R."/>
            <person name="Pangilinan J."/>
            <person name="Park H.-J."/>
            <person name="Ramirez L."/>
            <person name="Alfaro M."/>
            <person name="Sun H."/>
            <person name="Tritt A."/>
            <person name="Yoshinaga Y."/>
            <person name="Zwiers L.-H."/>
            <person name="Turgeon B.G."/>
            <person name="Goodwin S.B."/>
            <person name="Spatafora J.W."/>
            <person name="Crous P.W."/>
            <person name="Grigoriev I.V."/>
        </authorList>
    </citation>
    <scope>NUCLEOTIDE SEQUENCE</scope>
    <source>
        <strain evidence="3">CBS 394.84</strain>
    </source>
</reference>
<proteinExistence type="predicted"/>
<feature type="transmembrane region" description="Helical" evidence="2">
    <location>
        <begin position="358"/>
        <end position="378"/>
    </location>
</feature>
<feature type="transmembrane region" description="Helical" evidence="2">
    <location>
        <begin position="68"/>
        <end position="87"/>
    </location>
</feature>
<evidence type="ECO:0000313" key="3">
    <source>
        <dbReference type="EMBL" id="KAF1850126.1"/>
    </source>
</evidence>
<evidence type="ECO:0000256" key="1">
    <source>
        <dbReference type="SAM" id="MobiDB-lite"/>
    </source>
</evidence>
<dbReference type="AlphaFoldDB" id="A0A9P4GRM2"/>
<feature type="compositionally biased region" description="Low complexity" evidence="1">
    <location>
        <begin position="1"/>
        <end position="18"/>
    </location>
</feature>
<dbReference type="RefSeq" id="XP_040792689.1">
    <property type="nucleotide sequence ID" value="XM_040930631.1"/>
</dbReference>
<feature type="transmembrane region" description="Helical" evidence="2">
    <location>
        <begin position="244"/>
        <end position="267"/>
    </location>
</feature>
<organism evidence="3 4">
    <name type="scientific">Cucurbitaria berberidis CBS 394.84</name>
    <dbReference type="NCBI Taxonomy" id="1168544"/>
    <lineage>
        <taxon>Eukaryota</taxon>
        <taxon>Fungi</taxon>
        <taxon>Dikarya</taxon>
        <taxon>Ascomycota</taxon>
        <taxon>Pezizomycotina</taxon>
        <taxon>Dothideomycetes</taxon>
        <taxon>Pleosporomycetidae</taxon>
        <taxon>Pleosporales</taxon>
        <taxon>Pleosporineae</taxon>
        <taxon>Cucurbitariaceae</taxon>
        <taxon>Cucurbitaria</taxon>
    </lineage>
</organism>
<dbReference type="OrthoDB" id="194358at2759"/>
<dbReference type="GeneID" id="63847883"/>
<keyword evidence="2" id="KW-0472">Membrane</keyword>
<name>A0A9P4GRM2_9PLEO</name>
<keyword evidence="2" id="KW-1133">Transmembrane helix</keyword>
<feature type="region of interest" description="Disordered" evidence="1">
    <location>
        <begin position="1"/>
        <end position="26"/>
    </location>
</feature>
<evidence type="ECO:0000256" key="2">
    <source>
        <dbReference type="SAM" id="Phobius"/>
    </source>
</evidence>